<organism evidence="5 6">
    <name type="scientific">Phomopsis amygdali</name>
    <name type="common">Fusicoccum amygdali</name>
    <dbReference type="NCBI Taxonomy" id="1214568"/>
    <lineage>
        <taxon>Eukaryota</taxon>
        <taxon>Fungi</taxon>
        <taxon>Dikarya</taxon>
        <taxon>Ascomycota</taxon>
        <taxon>Pezizomycotina</taxon>
        <taxon>Sordariomycetes</taxon>
        <taxon>Sordariomycetidae</taxon>
        <taxon>Diaporthales</taxon>
        <taxon>Diaporthaceae</taxon>
        <taxon>Diaporthe</taxon>
    </lineage>
</organism>
<dbReference type="InterPro" id="IPR016040">
    <property type="entry name" value="NAD(P)-bd_dom"/>
</dbReference>
<keyword evidence="6" id="KW-1185">Reference proteome</keyword>
<proteinExistence type="inferred from homology"/>
<dbReference type="Gene3D" id="3.90.25.10">
    <property type="entry name" value="UDP-galactose 4-epimerase, domain 1"/>
    <property type="match status" value="1"/>
</dbReference>
<keyword evidence="2" id="KW-0521">NADP</keyword>
<dbReference type="InterPro" id="IPR045312">
    <property type="entry name" value="PCBER-like"/>
</dbReference>
<comment type="similarity">
    <text evidence="1">Belongs to the NmrA-type oxidoreductase family. Isoflavone reductase subfamily.</text>
</comment>
<dbReference type="SUPFAM" id="SSF51735">
    <property type="entry name" value="NAD(P)-binding Rossmann-fold domains"/>
    <property type="match status" value="1"/>
</dbReference>
<comment type="caution">
    <text evidence="5">The sequence shown here is derived from an EMBL/GenBank/DDBJ whole genome shotgun (WGS) entry which is preliminary data.</text>
</comment>
<evidence type="ECO:0000313" key="6">
    <source>
        <dbReference type="Proteomes" id="UP001265746"/>
    </source>
</evidence>
<dbReference type="Proteomes" id="UP001265746">
    <property type="component" value="Unassembled WGS sequence"/>
</dbReference>
<dbReference type="Gene3D" id="3.40.50.720">
    <property type="entry name" value="NAD(P)-binding Rossmann-like Domain"/>
    <property type="match status" value="1"/>
</dbReference>
<name>A0AAD9SQF3_PHOAM</name>
<reference evidence="5" key="1">
    <citation type="submission" date="2023-06" db="EMBL/GenBank/DDBJ databases">
        <authorList>
            <person name="Noh H."/>
        </authorList>
    </citation>
    <scope>NUCLEOTIDE SEQUENCE</scope>
    <source>
        <strain evidence="5">DUCC20226</strain>
    </source>
</reference>
<sequence>MTAIKKVAIAGANGALGSAVFAQIVKGGFEVTALVRSAGKIPNLPSSAREVVVDFTSQDSLAAALKGQDATVSVLGSQPGAGAAQKALAQASAVSGVQRFIPSDFGSNLENPEVRKLAVFKEKFEVRDELARLAKEGKLTWTSVCNNAFLDWGLENKFVLDPVEGKATLWDGGDFPISVTRLAAVGQAVVGVLKHPDETANRTVYVQEAAVSLKQLVEIAKELTPGKKWTVVEGNTAEVVQKSNEALSKGIFEVWVFVSLIFRAAFSNATGAHFAKNDNALLGVHELSEAELKAAVKETLAGIPGVN</sequence>
<feature type="domain" description="NAD(P)-binding" evidence="4">
    <location>
        <begin position="11"/>
        <end position="196"/>
    </location>
</feature>
<evidence type="ECO:0000313" key="5">
    <source>
        <dbReference type="EMBL" id="KAK2614571.1"/>
    </source>
</evidence>
<keyword evidence="3" id="KW-0560">Oxidoreductase</keyword>
<evidence type="ECO:0000256" key="2">
    <source>
        <dbReference type="ARBA" id="ARBA00022857"/>
    </source>
</evidence>
<evidence type="ECO:0000259" key="4">
    <source>
        <dbReference type="Pfam" id="PF13460"/>
    </source>
</evidence>
<dbReference type="InterPro" id="IPR051609">
    <property type="entry name" value="NmrA/Isoflavone_reductase-like"/>
</dbReference>
<accession>A0AAD9SQF3</accession>
<dbReference type="PANTHER" id="PTHR47706:SF1">
    <property type="entry name" value="CIPA-LIKE, PUTATIVE (AFU_ORTHOLOGUE AFUA_1G12460)-RELATED"/>
    <property type="match status" value="1"/>
</dbReference>
<dbReference type="GO" id="GO:0016491">
    <property type="term" value="F:oxidoreductase activity"/>
    <property type="evidence" value="ECO:0007669"/>
    <property type="project" value="UniProtKB-KW"/>
</dbReference>
<dbReference type="EMBL" id="JAUJFL010000001">
    <property type="protein sequence ID" value="KAK2614571.1"/>
    <property type="molecule type" value="Genomic_DNA"/>
</dbReference>
<evidence type="ECO:0000256" key="3">
    <source>
        <dbReference type="ARBA" id="ARBA00023002"/>
    </source>
</evidence>
<dbReference type="InterPro" id="IPR036291">
    <property type="entry name" value="NAD(P)-bd_dom_sf"/>
</dbReference>
<dbReference type="PANTHER" id="PTHR47706">
    <property type="entry name" value="NMRA-LIKE FAMILY PROTEIN"/>
    <property type="match status" value="1"/>
</dbReference>
<gene>
    <name evidence="5" type="ORF">N8I77_001382</name>
</gene>
<dbReference type="Pfam" id="PF13460">
    <property type="entry name" value="NAD_binding_10"/>
    <property type="match status" value="1"/>
</dbReference>
<dbReference type="CDD" id="cd05259">
    <property type="entry name" value="PCBER_SDR_a"/>
    <property type="match status" value="1"/>
</dbReference>
<dbReference type="AlphaFoldDB" id="A0AAD9SQF3"/>
<protein>
    <recommendedName>
        <fullName evidence="4">NAD(P)-binding domain-containing protein</fullName>
    </recommendedName>
</protein>
<evidence type="ECO:0000256" key="1">
    <source>
        <dbReference type="ARBA" id="ARBA00005725"/>
    </source>
</evidence>